<gene>
    <name evidence="2" type="ORF">NE237_031683</name>
</gene>
<dbReference type="InterPro" id="IPR036047">
    <property type="entry name" value="F-box-like_dom_sf"/>
</dbReference>
<dbReference type="SUPFAM" id="SSF81383">
    <property type="entry name" value="F-box domain"/>
    <property type="match status" value="1"/>
</dbReference>
<dbReference type="OrthoDB" id="1925727at2759"/>
<protein>
    <recommendedName>
        <fullName evidence="1">KIB1-4 beta-propeller domain-containing protein</fullName>
    </recommendedName>
</protein>
<feature type="domain" description="KIB1-4 beta-propeller" evidence="1">
    <location>
        <begin position="84"/>
        <end position="326"/>
    </location>
</feature>
<evidence type="ECO:0000313" key="3">
    <source>
        <dbReference type="Proteomes" id="UP001141806"/>
    </source>
</evidence>
<proteinExistence type="predicted"/>
<name>A0A9Q0L215_9MAGN</name>
<keyword evidence="3" id="KW-1185">Reference proteome</keyword>
<evidence type="ECO:0000259" key="1">
    <source>
        <dbReference type="Pfam" id="PF03478"/>
    </source>
</evidence>
<sequence>MEESYWSDLPDELLTMIKFHLFGQDYSSFHDVCRAWRSGGNPFPLEISPWQSHIPIAQTPWLVYFEEEDHVLNVSHPLCKSNLIEISGLSESRICCSRDGWLLMWQFSGRVFFLNPFIKTRIELPDFPRESWDYPSCGSMNVFLPSLSFSSPPISSDCVVFGISSSRDHDEAVSICIIRRGEASWTIHQRRDNNIPFVLSMANPVYHNEIFYCLGEKGHLGIFDPHKDHWTIQRPYISSFVLNIEDVNSFFVQCNGNLFLVLQGHMGKGVFVFVLDLDKMIWNQVQHLEDHMFFLSDQISFSAKTVEGFNDMGNKIYFPIFPPTWDGSGCGGDIISCVFYSMNTDGYHFFGHSHSNGDISGMIILKNCAWIEPNFVIPSSKELIWGI</sequence>
<dbReference type="Proteomes" id="UP001141806">
    <property type="component" value="Unassembled WGS sequence"/>
</dbReference>
<reference evidence="2" key="1">
    <citation type="journal article" date="2023" name="Plant J.">
        <title>The genome of the king protea, Protea cynaroides.</title>
        <authorList>
            <person name="Chang J."/>
            <person name="Duong T.A."/>
            <person name="Schoeman C."/>
            <person name="Ma X."/>
            <person name="Roodt D."/>
            <person name="Barker N."/>
            <person name="Li Z."/>
            <person name="Van de Peer Y."/>
            <person name="Mizrachi E."/>
        </authorList>
    </citation>
    <scope>NUCLEOTIDE SEQUENCE</scope>
    <source>
        <tissue evidence="2">Young leaves</tissue>
    </source>
</reference>
<dbReference type="EMBL" id="JAMYWD010000001">
    <property type="protein sequence ID" value="KAJ4980846.1"/>
    <property type="molecule type" value="Genomic_DNA"/>
</dbReference>
<dbReference type="PANTHER" id="PTHR33127">
    <property type="entry name" value="TRANSMEMBRANE PROTEIN"/>
    <property type="match status" value="1"/>
</dbReference>
<accession>A0A9Q0L215</accession>
<dbReference type="PANTHER" id="PTHR33127:SF5">
    <property type="entry name" value="TRANSMEMBRANE PROTEIN"/>
    <property type="match status" value="1"/>
</dbReference>
<organism evidence="2 3">
    <name type="scientific">Protea cynaroides</name>
    <dbReference type="NCBI Taxonomy" id="273540"/>
    <lineage>
        <taxon>Eukaryota</taxon>
        <taxon>Viridiplantae</taxon>
        <taxon>Streptophyta</taxon>
        <taxon>Embryophyta</taxon>
        <taxon>Tracheophyta</taxon>
        <taxon>Spermatophyta</taxon>
        <taxon>Magnoliopsida</taxon>
        <taxon>Proteales</taxon>
        <taxon>Proteaceae</taxon>
        <taxon>Protea</taxon>
    </lineage>
</organism>
<comment type="caution">
    <text evidence="2">The sequence shown here is derived from an EMBL/GenBank/DDBJ whole genome shotgun (WGS) entry which is preliminary data.</text>
</comment>
<evidence type="ECO:0000313" key="2">
    <source>
        <dbReference type="EMBL" id="KAJ4980846.1"/>
    </source>
</evidence>
<dbReference type="AlphaFoldDB" id="A0A9Q0L215"/>
<dbReference type="Pfam" id="PF03478">
    <property type="entry name" value="Beta-prop_KIB1-4"/>
    <property type="match status" value="1"/>
</dbReference>
<dbReference type="InterPro" id="IPR005174">
    <property type="entry name" value="KIB1-4_b-propeller"/>
</dbReference>